<keyword evidence="2" id="KW-1185">Reference proteome</keyword>
<organism evidence="1 2">
    <name type="scientific">Sphingomonas aerolata</name>
    <dbReference type="NCBI Taxonomy" id="185951"/>
    <lineage>
        <taxon>Bacteria</taxon>
        <taxon>Pseudomonadati</taxon>
        <taxon>Pseudomonadota</taxon>
        <taxon>Alphaproteobacteria</taxon>
        <taxon>Sphingomonadales</taxon>
        <taxon>Sphingomonadaceae</taxon>
        <taxon>Sphingomonas</taxon>
    </lineage>
</organism>
<evidence type="ECO:0000313" key="1">
    <source>
        <dbReference type="EMBL" id="PTM47414.1"/>
    </source>
</evidence>
<dbReference type="Proteomes" id="UP000240996">
    <property type="component" value="Unassembled WGS sequence"/>
</dbReference>
<sequence length="92" mass="9249">MQDPVDEGLTRLAAMPVPRALDGVEASVFESIAENARSRHTSLLVGRWSVGTALVLGLIGGAAPIGHGAPAQASIPIGIDGALAPSTLLLGQ</sequence>
<reference evidence="1 2" key="1">
    <citation type="submission" date="2018-04" db="EMBL/GenBank/DDBJ databases">
        <title>Genomic Encyclopedia of Type Strains, Phase III (KMG-III): the genomes of soil and plant-associated and newly described type strains.</title>
        <authorList>
            <person name="Whitman W."/>
        </authorList>
    </citation>
    <scope>NUCLEOTIDE SEQUENCE [LARGE SCALE GENOMIC DNA]</scope>
    <source>
        <strain evidence="1 2">NW12</strain>
    </source>
</reference>
<evidence type="ECO:0000313" key="2">
    <source>
        <dbReference type="Proteomes" id="UP000240996"/>
    </source>
</evidence>
<dbReference type="AlphaFoldDB" id="A0A2T4YUC9"/>
<name>A0A2T4YUC9_9SPHN</name>
<dbReference type="RefSeq" id="WP_056673976.1">
    <property type="nucleotide sequence ID" value="NZ_CP098762.1"/>
</dbReference>
<gene>
    <name evidence="1" type="ORF">C8J24_0811</name>
</gene>
<accession>A0A2T4YUC9</accession>
<comment type="caution">
    <text evidence="1">The sequence shown here is derived from an EMBL/GenBank/DDBJ whole genome shotgun (WGS) entry which is preliminary data.</text>
</comment>
<dbReference type="EMBL" id="PZZN01000001">
    <property type="protein sequence ID" value="PTM47414.1"/>
    <property type="molecule type" value="Genomic_DNA"/>
</dbReference>
<protein>
    <submittedName>
        <fullName evidence="1">Uncharacterized protein</fullName>
    </submittedName>
</protein>
<dbReference type="GeneID" id="93688512"/>
<proteinExistence type="predicted"/>